<organism evidence="2">
    <name type="scientific">anaerobic digester metagenome</name>
    <dbReference type="NCBI Taxonomy" id="1263854"/>
    <lineage>
        <taxon>unclassified sequences</taxon>
        <taxon>metagenomes</taxon>
        <taxon>ecological metagenomes</taxon>
    </lineage>
</organism>
<feature type="region of interest" description="Disordered" evidence="1">
    <location>
        <begin position="10"/>
        <end position="38"/>
    </location>
</feature>
<proteinExistence type="predicted"/>
<evidence type="ECO:0000313" key="2">
    <source>
        <dbReference type="EMBL" id="VFU15150.1"/>
    </source>
</evidence>
<gene>
    <name evidence="2" type="ORF">SCFA_40032</name>
</gene>
<feature type="compositionally biased region" description="Basic and acidic residues" evidence="1">
    <location>
        <begin position="21"/>
        <end position="35"/>
    </location>
</feature>
<dbReference type="EMBL" id="CAADRM010000103">
    <property type="protein sequence ID" value="VFU15150.1"/>
    <property type="molecule type" value="Genomic_DNA"/>
</dbReference>
<protein>
    <submittedName>
        <fullName evidence="2">Uncharacterized protein</fullName>
    </submittedName>
</protein>
<dbReference type="AlphaFoldDB" id="A0A485M1D0"/>
<sequence length="57" mass="6243">MIKEQAEACQAAVKQQSGNNRTEDGRMQNKKERVRSPLPDGPCGLRLACASCVYMSS</sequence>
<evidence type="ECO:0000256" key="1">
    <source>
        <dbReference type="SAM" id="MobiDB-lite"/>
    </source>
</evidence>
<name>A0A485M1D0_9ZZZZ</name>
<accession>A0A485M1D0</accession>
<reference evidence="2" key="1">
    <citation type="submission" date="2019-03" db="EMBL/GenBank/DDBJ databases">
        <authorList>
            <person name="Hao L."/>
        </authorList>
    </citation>
    <scope>NUCLEOTIDE SEQUENCE</scope>
</reference>